<reference evidence="1" key="5">
    <citation type="journal article" date="2021" name="G3 (Bethesda)">
        <title>Aegilops tauschii genome assembly Aet v5.0 features greater sequence contiguity and improved annotation.</title>
        <authorList>
            <person name="Wang L."/>
            <person name="Zhu T."/>
            <person name="Rodriguez J.C."/>
            <person name="Deal K.R."/>
            <person name="Dubcovsky J."/>
            <person name="McGuire P.E."/>
            <person name="Lux T."/>
            <person name="Spannagl M."/>
            <person name="Mayer K.F.X."/>
            <person name="Baldrich P."/>
            <person name="Meyers B.C."/>
            <person name="Huo N."/>
            <person name="Gu Y.Q."/>
            <person name="Zhou H."/>
            <person name="Devos K.M."/>
            <person name="Bennetzen J.L."/>
            <person name="Unver T."/>
            <person name="Budak H."/>
            <person name="Gulick P.J."/>
            <person name="Galiba G."/>
            <person name="Kalapos B."/>
            <person name="Nelson D.R."/>
            <person name="Li P."/>
            <person name="You F.M."/>
            <person name="Luo M.C."/>
            <person name="Dvorak J."/>
        </authorList>
    </citation>
    <scope>NUCLEOTIDE SEQUENCE [LARGE SCALE GENOMIC DNA]</scope>
    <source>
        <strain evidence="1">cv. AL8/78</strain>
    </source>
</reference>
<reference evidence="2" key="1">
    <citation type="journal article" date="2014" name="Science">
        <title>Ancient hybridizations among the ancestral genomes of bread wheat.</title>
        <authorList>
            <consortium name="International Wheat Genome Sequencing Consortium,"/>
            <person name="Marcussen T."/>
            <person name="Sandve S.R."/>
            <person name="Heier L."/>
            <person name="Spannagl M."/>
            <person name="Pfeifer M."/>
            <person name="Jakobsen K.S."/>
            <person name="Wulff B.B."/>
            <person name="Steuernagel B."/>
            <person name="Mayer K.F."/>
            <person name="Olsen O.A."/>
        </authorList>
    </citation>
    <scope>NUCLEOTIDE SEQUENCE [LARGE SCALE GENOMIC DNA]</scope>
    <source>
        <strain evidence="2">cv. AL8/78</strain>
    </source>
</reference>
<dbReference type="Gramene" id="AET1Gv20726900.16">
    <property type="protein sequence ID" value="AET1Gv20726900.16"/>
    <property type="gene ID" value="AET1Gv20726900"/>
</dbReference>
<proteinExistence type="predicted"/>
<accession>A0A452ZDT6</accession>
<dbReference type="EnsemblPlants" id="AET1Gv20726900.11">
    <property type="protein sequence ID" value="AET1Gv20726900.11"/>
    <property type="gene ID" value="AET1Gv20726900"/>
</dbReference>
<reference evidence="1" key="3">
    <citation type="journal article" date="2017" name="Nature">
        <title>Genome sequence of the progenitor of the wheat D genome Aegilops tauschii.</title>
        <authorList>
            <person name="Luo M.C."/>
            <person name="Gu Y.Q."/>
            <person name="Puiu D."/>
            <person name="Wang H."/>
            <person name="Twardziok S.O."/>
            <person name="Deal K.R."/>
            <person name="Huo N."/>
            <person name="Zhu T."/>
            <person name="Wang L."/>
            <person name="Wang Y."/>
            <person name="McGuire P.E."/>
            <person name="Liu S."/>
            <person name="Long H."/>
            <person name="Ramasamy R.K."/>
            <person name="Rodriguez J.C."/>
            <person name="Van S.L."/>
            <person name="Yuan L."/>
            <person name="Wang Z."/>
            <person name="Xia Z."/>
            <person name="Xiao L."/>
            <person name="Anderson O.D."/>
            <person name="Ouyang S."/>
            <person name="Liang Y."/>
            <person name="Zimin A.V."/>
            <person name="Pertea G."/>
            <person name="Qi P."/>
            <person name="Bennetzen J.L."/>
            <person name="Dai X."/>
            <person name="Dawson M.W."/>
            <person name="Muller H.G."/>
            <person name="Kugler K."/>
            <person name="Rivarola-Duarte L."/>
            <person name="Spannagl M."/>
            <person name="Mayer K.F.X."/>
            <person name="Lu F.H."/>
            <person name="Bevan M.W."/>
            <person name="Leroy P."/>
            <person name="Li P."/>
            <person name="You F.M."/>
            <person name="Sun Q."/>
            <person name="Liu Z."/>
            <person name="Lyons E."/>
            <person name="Wicker T."/>
            <person name="Salzberg S.L."/>
            <person name="Devos K.M."/>
            <person name="Dvorak J."/>
        </authorList>
    </citation>
    <scope>NUCLEOTIDE SEQUENCE [LARGE SCALE GENOMIC DNA]</scope>
    <source>
        <strain evidence="1">cv. AL8/78</strain>
    </source>
</reference>
<organism evidence="1 2">
    <name type="scientific">Aegilops tauschii subsp. strangulata</name>
    <name type="common">Goatgrass</name>
    <dbReference type="NCBI Taxonomy" id="200361"/>
    <lineage>
        <taxon>Eukaryota</taxon>
        <taxon>Viridiplantae</taxon>
        <taxon>Streptophyta</taxon>
        <taxon>Embryophyta</taxon>
        <taxon>Tracheophyta</taxon>
        <taxon>Spermatophyta</taxon>
        <taxon>Magnoliopsida</taxon>
        <taxon>Liliopsida</taxon>
        <taxon>Poales</taxon>
        <taxon>Poaceae</taxon>
        <taxon>BOP clade</taxon>
        <taxon>Pooideae</taxon>
        <taxon>Triticodae</taxon>
        <taxon>Triticeae</taxon>
        <taxon>Triticinae</taxon>
        <taxon>Aegilops</taxon>
    </lineage>
</organism>
<keyword evidence="2" id="KW-1185">Reference proteome</keyword>
<reference evidence="1" key="4">
    <citation type="submission" date="2019-03" db="UniProtKB">
        <authorList>
            <consortium name="EnsemblPlants"/>
        </authorList>
    </citation>
    <scope>IDENTIFICATION</scope>
</reference>
<evidence type="ECO:0000313" key="1">
    <source>
        <dbReference type="EnsemblPlants" id="AET1Gv20726900.18"/>
    </source>
</evidence>
<reference evidence="2" key="2">
    <citation type="journal article" date="2017" name="Nat. Plants">
        <title>The Aegilops tauschii genome reveals multiple impacts of transposons.</title>
        <authorList>
            <person name="Zhao G."/>
            <person name="Zou C."/>
            <person name="Li K."/>
            <person name="Wang K."/>
            <person name="Li T."/>
            <person name="Gao L."/>
            <person name="Zhang X."/>
            <person name="Wang H."/>
            <person name="Yang Z."/>
            <person name="Liu X."/>
            <person name="Jiang W."/>
            <person name="Mao L."/>
            <person name="Kong X."/>
            <person name="Jiao Y."/>
            <person name="Jia J."/>
        </authorList>
    </citation>
    <scope>NUCLEOTIDE SEQUENCE [LARGE SCALE GENOMIC DNA]</scope>
    <source>
        <strain evidence="2">cv. AL8/78</strain>
    </source>
</reference>
<dbReference type="EnsemblPlants" id="AET1Gv20726900.18">
    <property type="protein sequence ID" value="AET1Gv20726900.18"/>
    <property type="gene ID" value="AET1Gv20726900"/>
</dbReference>
<dbReference type="Proteomes" id="UP000015105">
    <property type="component" value="Chromosome 1D"/>
</dbReference>
<name>A0A452ZDT6_AEGTS</name>
<dbReference type="AlphaFoldDB" id="A0A452ZDT6"/>
<dbReference type="Gramene" id="AET1Gv20726900.18">
    <property type="protein sequence ID" value="AET1Gv20726900.18"/>
    <property type="gene ID" value="AET1Gv20726900"/>
</dbReference>
<evidence type="ECO:0000313" key="2">
    <source>
        <dbReference type="Proteomes" id="UP000015105"/>
    </source>
</evidence>
<dbReference type="EnsemblPlants" id="AET1Gv20726900.16">
    <property type="protein sequence ID" value="AET1Gv20726900.16"/>
    <property type="gene ID" value="AET1Gv20726900"/>
</dbReference>
<dbReference type="Gramene" id="AET1Gv20726900.11">
    <property type="protein sequence ID" value="AET1Gv20726900.11"/>
    <property type="gene ID" value="AET1Gv20726900"/>
</dbReference>
<sequence>MNHLLFSNTPMIFLGVYPKNMLHPCSRKTGFRYSCAAAAPLQQPWALPIVLLCFPSIDMAMSIPILAGMDQQSLLDLHLLPQLPSMIPTSSLNWSHTAGCGLATATANSVRGVGGLWRRGCRREAGRRARRSSRRPLQ</sequence>
<protein>
    <submittedName>
        <fullName evidence="1">Uncharacterized protein</fullName>
    </submittedName>
</protein>